<evidence type="ECO:0000313" key="7">
    <source>
        <dbReference type="Proteomes" id="UP001140074"/>
    </source>
</evidence>
<dbReference type="PANTHER" id="PTHR32075:SF6">
    <property type="entry name" value="ISWI CHROMATIN-REMODELING COMPLEX SUBUNIT YPL216W-RELATED"/>
    <property type="match status" value="1"/>
</dbReference>
<dbReference type="EMBL" id="JANBUY010000232">
    <property type="protein sequence ID" value="KAJ2861300.1"/>
    <property type="molecule type" value="Genomic_DNA"/>
</dbReference>
<evidence type="ECO:0000256" key="1">
    <source>
        <dbReference type="ARBA" id="ARBA00004123"/>
    </source>
</evidence>
<dbReference type="AlphaFoldDB" id="A0A9W8IGS2"/>
<gene>
    <name evidence="6" type="ORF">GGH94_004989</name>
</gene>
<protein>
    <recommendedName>
        <fullName evidence="5">WAC domain-containing protein</fullName>
    </recommendedName>
</protein>
<reference evidence="6" key="1">
    <citation type="submission" date="2022-07" db="EMBL/GenBank/DDBJ databases">
        <title>Phylogenomic reconstructions and comparative analyses of Kickxellomycotina fungi.</title>
        <authorList>
            <person name="Reynolds N.K."/>
            <person name="Stajich J.E."/>
            <person name="Barry K."/>
            <person name="Grigoriev I.V."/>
            <person name="Crous P."/>
            <person name="Smith M.E."/>
        </authorList>
    </citation>
    <scope>NUCLEOTIDE SEQUENCE</scope>
    <source>
        <strain evidence="6">RSA 476</strain>
    </source>
</reference>
<evidence type="ECO:0000259" key="5">
    <source>
        <dbReference type="PROSITE" id="PS51136"/>
    </source>
</evidence>
<dbReference type="Pfam" id="PF10537">
    <property type="entry name" value="WAC_Acf1_DNA_bd"/>
    <property type="match status" value="1"/>
</dbReference>
<feature type="region of interest" description="Disordered" evidence="4">
    <location>
        <begin position="821"/>
        <end position="860"/>
    </location>
</feature>
<evidence type="ECO:0000256" key="2">
    <source>
        <dbReference type="ARBA" id="ARBA00023242"/>
    </source>
</evidence>
<keyword evidence="2 3" id="KW-0539">Nucleus</keyword>
<dbReference type="GO" id="GO:0005634">
    <property type="term" value="C:nucleus"/>
    <property type="evidence" value="ECO:0007669"/>
    <property type="project" value="UniProtKB-SubCell"/>
</dbReference>
<name>A0A9W8IGS2_9FUNG</name>
<comment type="subcellular location">
    <subcellularLocation>
        <location evidence="1 3">Nucleus</location>
    </subcellularLocation>
</comment>
<dbReference type="GO" id="GO:0031509">
    <property type="term" value="P:subtelomeric heterochromatin formation"/>
    <property type="evidence" value="ECO:0007669"/>
    <property type="project" value="TreeGrafter"/>
</dbReference>
<dbReference type="Pfam" id="PF15613">
    <property type="entry name" value="WSD"/>
    <property type="match status" value="1"/>
</dbReference>
<evidence type="ECO:0000313" key="6">
    <source>
        <dbReference type="EMBL" id="KAJ2861300.1"/>
    </source>
</evidence>
<feature type="compositionally biased region" description="Basic and acidic residues" evidence="4">
    <location>
        <begin position="834"/>
        <end position="860"/>
    </location>
</feature>
<feature type="compositionally biased region" description="Low complexity" evidence="4">
    <location>
        <begin position="575"/>
        <end position="602"/>
    </location>
</feature>
<organism evidence="6 7">
    <name type="scientific">Coemansia aciculifera</name>
    <dbReference type="NCBI Taxonomy" id="417176"/>
    <lineage>
        <taxon>Eukaryota</taxon>
        <taxon>Fungi</taxon>
        <taxon>Fungi incertae sedis</taxon>
        <taxon>Zoopagomycota</taxon>
        <taxon>Kickxellomycotina</taxon>
        <taxon>Kickxellomycetes</taxon>
        <taxon>Kickxellales</taxon>
        <taxon>Kickxellaceae</taxon>
        <taxon>Coemansia</taxon>
    </lineage>
</organism>
<feature type="region of interest" description="Disordered" evidence="4">
    <location>
        <begin position="524"/>
        <end position="675"/>
    </location>
</feature>
<feature type="domain" description="WAC" evidence="5">
    <location>
        <begin position="26"/>
        <end position="134"/>
    </location>
</feature>
<dbReference type="InterPro" id="IPR018501">
    <property type="entry name" value="DDT_dom"/>
</dbReference>
<proteinExistence type="predicted"/>
<comment type="caution">
    <text evidence="6">The sequence shown here is derived from an EMBL/GenBank/DDBJ whole genome shotgun (WGS) entry which is preliminary data.</text>
</comment>
<feature type="compositionally biased region" description="Low complexity" evidence="4">
    <location>
        <begin position="644"/>
        <end position="668"/>
    </location>
</feature>
<dbReference type="InterPro" id="IPR013136">
    <property type="entry name" value="WSTF_Acf1_Cbp146"/>
</dbReference>
<evidence type="ECO:0000256" key="4">
    <source>
        <dbReference type="SAM" id="MobiDB-lite"/>
    </source>
</evidence>
<dbReference type="PROSITE" id="PS51136">
    <property type="entry name" value="WAC"/>
    <property type="match status" value="1"/>
</dbReference>
<keyword evidence="7" id="KW-1185">Reference proteome</keyword>
<accession>A0A9W8IGS2</accession>
<sequence>MPLLDGQPVDLPATLSARELQQLPQQQGWQIRFTGEEFIDYDQYLDRLSLYRKPIWTCSVSGQSSLTYEQALLSERASNHLKTGAGFSDMLICEMLTFLSQSTMSIALAVDALYYRFQYDFFGGEHIDVKYPDTNGAMYECFVVGIGSLPTEIPVDTREETTAQAATRISIERLGDAASYIIAYEQRKQRMFTVRLYDVDGKPIDDSDISVPASELSRSRNMFTKVALRQFLDENMRRDPRPGSPWIVNAQWRERFRIPYMYGGEAKLLKSSKIGRRVDVPREPAAPVVVDPYADERDLAVKQYRKIPIDDLDYLQFKHVRYGQGILWALRRKQQKLSNGKALPLDKGHGGTHQITEYFPTHVSKQQDSDSDVICLDDVPAENNSKEEAEEEEDLRNKWPVPLCEWQVPLPLVSRTLSVYMFISCFSVPLALNPYPLDYFESALVRNLPTPQAPPVEEVRVCSVYRETIVALLNSLIDDRKRNQVPANVSMRIEAMISSQDGNLSEPADDMDVSGDDKPAVEAMEVEDEQDTKTSKKKAVKTEPLLPPVAPAVPGTRSAKARASRTIAKQADSGAVGRRPPRASGRSRLQRSSMLSTSSSIASEEEDDSESERSDSESVESVASGSPPKGKKRKALPATRSSRRVVASRDGGSSAVSSRAGSPAAAASSEEDSAPMELADDMAKLTVVLRPHELLRRLSRTWAKSGIDKAQAHWAGALVGWLMEACHDYAEELSPITSALWATPGLTLATLESTLWSRILGTVDSRLAVLELLVCECANNEQIRAYLDECTEQASELKRERLECRRELKRAAEALAELDKEEAGEAQTVAGDAFSRDQSRREKEQEAQRQKERRRLGETERTHTRRLDYVERELRRLNIGRLTPLGVDRFFNKYYFIDGVGGCPAMGSGRILVQPPSSVEQAEALDMLPHFVANSWALSMPHAWTGGLPLRGAEAGTLAPLIDTCMPLDVVPLARAGELWGYYATSSQVDGLKRWLDPRGGKREAALAAELDLLQLAISASLRKRCQYLEQAYTATTKARDLLTEQIGGADEEGAAMKLEAELARLDSAPQLLPPHILVDRVTRRDALVVNGDASSRASSVEPVGIVSVVAHKPTRGRKPKNRVVRVKTYIDEFLEYENILG</sequence>
<dbReference type="GO" id="GO:0000781">
    <property type="term" value="C:chromosome, telomeric region"/>
    <property type="evidence" value="ECO:0007669"/>
    <property type="project" value="GOC"/>
</dbReference>
<dbReference type="Pfam" id="PF02791">
    <property type="entry name" value="DDT"/>
    <property type="match status" value="1"/>
</dbReference>
<dbReference type="Proteomes" id="UP001140074">
    <property type="component" value="Unassembled WGS sequence"/>
</dbReference>
<dbReference type="InterPro" id="IPR028941">
    <property type="entry name" value="WHIM2_dom"/>
</dbReference>
<dbReference type="GO" id="GO:0000785">
    <property type="term" value="C:chromatin"/>
    <property type="evidence" value="ECO:0007669"/>
    <property type="project" value="UniProtKB-ARBA"/>
</dbReference>
<evidence type="ECO:0000256" key="3">
    <source>
        <dbReference type="PROSITE-ProRule" id="PRU00475"/>
    </source>
</evidence>
<dbReference type="PANTHER" id="PTHR32075">
    <property type="entry name" value="ISWI CHROMATIN-REMODELING COMPLEX SUBUNIT YPL216W-RELATED"/>
    <property type="match status" value="1"/>
</dbReference>